<dbReference type="OrthoDB" id="2130750at2759"/>
<reference evidence="3 4" key="1">
    <citation type="journal article" date="2011" name="Proc. Natl. Acad. Sci. U.S.A.">
        <title>Evolutionary erosion of yeast sex chromosomes by mating-type switching accidents.</title>
        <authorList>
            <person name="Gordon J.L."/>
            <person name="Armisen D."/>
            <person name="Proux-Wera E."/>
            <person name="Oheigeartaigh S.S."/>
            <person name="Byrne K.P."/>
            <person name="Wolfe K.H."/>
        </authorList>
    </citation>
    <scope>NUCLEOTIDE SEQUENCE [LARGE SCALE GENOMIC DNA]</scope>
    <source>
        <strain evidence="4">ATCC 10662 / CBS 1146 / NBRC 0425 / NCYC 2629 / NRRL Y-866</strain>
    </source>
</reference>
<protein>
    <recommendedName>
        <fullName evidence="2">CAP-Gly domain-containing protein</fullName>
    </recommendedName>
</protein>
<dbReference type="InterPro" id="IPR000938">
    <property type="entry name" value="CAP-Gly_domain"/>
</dbReference>
<dbReference type="SUPFAM" id="SSF74924">
    <property type="entry name" value="Cap-Gly domain"/>
    <property type="match status" value="1"/>
</dbReference>
<dbReference type="Proteomes" id="UP000005627">
    <property type="component" value="Chromosome 1"/>
</dbReference>
<dbReference type="InParanoid" id="G8ZMY7"/>
<dbReference type="InterPro" id="IPR036859">
    <property type="entry name" value="CAP-Gly_dom_sf"/>
</dbReference>
<dbReference type="STRING" id="1076872.G8ZMY7"/>
<feature type="domain" description="CAP-Gly" evidence="2">
    <location>
        <begin position="23"/>
        <end position="68"/>
    </location>
</feature>
<sequence length="721" mass="82541">MDEVVTGDRVLVDGKLGVVRYTGVTEFCDGWWYGIELEDCVGINDGSVQGKRYFDLQEKQGNYGIFAQSEDIRKIDDGWALREENRKLHSVVEALERKIRQWHMKWEQLNHEKTASDSQRTVKEWDSKYTALEEKLSTVQEENDVLKTEIKSLKEKFANLKVRDASTNQIEDDLNKELNDLRKENKQQESMLAIYAEIEEELRSQLNALERSFDEQKILESVDLIKSIEIRHAEDLASVKERELSLRSQIQGIVAQNEKSDLLQEIYEVVFGNEKPTAQVLGVQFEFLLRSVGNDKFNLPLRLKLKAQLYFATLCEIAKKSEEPGDFSERIRKQFGNCTVYFESFLTGSIGEDTFNITQIISFIRHYESLDSSCRLLTGLLPFIFGPILTQLLANLQKRSLPDDSIGLIRGIYSLSVSIKELCQQLEEKRKLGGELNVLYSTTISDVLEMVTSMIERYDEGQVENETDVNKVDLDSYKNSFAVLLNDLKHPQYNAAKKEEFPECNPRPNSNRVTNIKHQGMADDQLAKLHAKISEKDTVINELNVKNKLLEMKLTKANLPKVADHVSLESSDQLNSSNSESLAIEQPITKIPSRSYAEEADLSFDSITTEAHLKHVRKSDLLSEIKDLQSVIVNLTEHEETVATDFTWLTDDKTTLSPVFSNIEQPNLKQKTNEIAKNILDFAKCSTIPSYQHGGKMQSNYIHNARFKQDVLDLKMRDLRT</sequence>
<evidence type="ECO:0000256" key="1">
    <source>
        <dbReference type="SAM" id="Coils"/>
    </source>
</evidence>
<feature type="coiled-coil region" evidence="1">
    <location>
        <begin position="92"/>
        <end position="219"/>
    </location>
</feature>
<dbReference type="SMART" id="SM01052">
    <property type="entry name" value="CAP_GLY"/>
    <property type="match status" value="1"/>
</dbReference>
<keyword evidence="1" id="KW-0175">Coiled coil</keyword>
<organism evidence="3 4">
    <name type="scientific">Torulaspora delbrueckii</name>
    <name type="common">Yeast</name>
    <name type="synonym">Candida colliculosa</name>
    <dbReference type="NCBI Taxonomy" id="4950"/>
    <lineage>
        <taxon>Eukaryota</taxon>
        <taxon>Fungi</taxon>
        <taxon>Dikarya</taxon>
        <taxon>Ascomycota</taxon>
        <taxon>Saccharomycotina</taxon>
        <taxon>Saccharomycetes</taxon>
        <taxon>Saccharomycetales</taxon>
        <taxon>Saccharomycetaceae</taxon>
        <taxon>Torulaspora</taxon>
    </lineage>
</organism>
<dbReference type="FunCoup" id="G8ZMY7">
    <property type="interactions" value="124"/>
</dbReference>
<dbReference type="EMBL" id="HE616742">
    <property type="protein sequence ID" value="CCE89981.1"/>
    <property type="molecule type" value="Genomic_DNA"/>
</dbReference>
<dbReference type="RefSeq" id="XP_003679192.1">
    <property type="nucleotide sequence ID" value="XM_003679144.1"/>
</dbReference>
<name>G8ZMY7_TORDE</name>
<dbReference type="PROSITE" id="PS50245">
    <property type="entry name" value="CAP_GLY_2"/>
    <property type="match status" value="1"/>
</dbReference>
<gene>
    <name evidence="3" type="primary">TDEL0A06490</name>
    <name evidence="3" type="ORF">TDEL_0A06490</name>
</gene>
<dbReference type="Pfam" id="PF01302">
    <property type="entry name" value="CAP_GLY"/>
    <property type="match status" value="1"/>
</dbReference>
<dbReference type="PANTHER" id="PTHR18916">
    <property type="entry name" value="DYNACTIN 1-RELATED MICROTUBULE-BINDING"/>
    <property type="match status" value="1"/>
</dbReference>
<dbReference type="HOGENOM" id="CLU_018256_0_0_1"/>
<dbReference type="eggNOG" id="KOG4568">
    <property type="taxonomic scope" value="Eukaryota"/>
</dbReference>
<evidence type="ECO:0000259" key="2">
    <source>
        <dbReference type="PROSITE" id="PS50245"/>
    </source>
</evidence>
<evidence type="ECO:0000313" key="4">
    <source>
        <dbReference type="Proteomes" id="UP000005627"/>
    </source>
</evidence>
<evidence type="ECO:0000313" key="3">
    <source>
        <dbReference type="EMBL" id="CCE89981.1"/>
    </source>
</evidence>
<dbReference type="Gene3D" id="2.30.30.190">
    <property type="entry name" value="CAP Gly-rich-like domain"/>
    <property type="match status" value="1"/>
</dbReference>
<dbReference type="KEGG" id="tdl:TDEL_0A06490"/>
<dbReference type="GeneID" id="11502694"/>
<accession>G8ZMY7</accession>
<proteinExistence type="predicted"/>
<keyword evidence="4" id="KW-1185">Reference proteome</keyword>
<dbReference type="AlphaFoldDB" id="G8ZMY7"/>